<organism evidence="2 3">
    <name type="scientific">Olivibacter ginsenosidimutans</name>
    <dbReference type="NCBI Taxonomy" id="1176537"/>
    <lineage>
        <taxon>Bacteria</taxon>
        <taxon>Pseudomonadati</taxon>
        <taxon>Bacteroidota</taxon>
        <taxon>Sphingobacteriia</taxon>
        <taxon>Sphingobacteriales</taxon>
        <taxon>Sphingobacteriaceae</taxon>
        <taxon>Olivibacter</taxon>
    </lineage>
</organism>
<name>A0ABP9B5E0_9SPHI</name>
<gene>
    <name evidence="2" type="ORF">GCM10023231_18530</name>
</gene>
<dbReference type="RefSeq" id="WP_345231482.1">
    <property type="nucleotide sequence ID" value="NZ_BAABIQ010000028.1"/>
</dbReference>
<dbReference type="Proteomes" id="UP001501411">
    <property type="component" value="Unassembled WGS sequence"/>
</dbReference>
<dbReference type="EMBL" id="BAABIQ010000028">
    <property type="protein sequence ID" value="GAA4790913.1"/>
    <property type="molecule type" value="Genomic_DNA"/>
</dbReference>
<accession>A0ABP9B5E0</accession>
<protein>
    <submittedName>
        <fullName evidence="2">DUF5675 family protein</fullName>
    </submittedName>
</protein>
<evidence type="ECO:0000259" key="1">
    <source>
        <dbReference type="Pfam" id="PF18925"/>
    </source>
</evidence>
<proteinExistence type="predicted"/>
<reference evidence="3" key="1">
    <citation type="journal article" date="2019" name="Int. J. Syst. Evol. Microbiol.">
        <title>The Global Catalogue of Microorganisms (GCM) 10K type strain sequencing project: providing services to taxonomists for standard genome sequencing and annotation.</title>
        <authorList>
            <consortium name="The Broad Institute Genomics Platform"/>
            <consortium name="The Broad Institute Genome Sequencing Center for Infectious Disease"/>
            <person name="Wu L."/>
            <person name="Ma J."/>
        </authorList>
    </citation>
    <scope>NUCLEOTIDE SEQUENCE [LARGE SCALE GENOMIC DNA]</scope>
    <source>
        <strain evidence="3">JCM 18200</strain>
    </source>
</reference>
<feature type="domain" description="DUF5675" evidence="1">
    <location>
        <begin position="7"/>
        <end position="116"/>
    </location>
</feature>
<comment type="caution">
    <text evidence="2">The sequence shown here is derived from an EMBL/GenBank/DDBJ whole genome shotgun (WGS) entry which is preliminary data.</text>
</comment>
<dbReference type="InterPro" id="IPR043732">
    <property type="entry name" value="DUF5675"/>
</dbReference>
<evidence type="ECO:0000313" key="3">
    <source>
        <dbReference type="Proteomes" id="UP001501411"/>
    </source>
</evidence>
<sequence length="152" mass="17252">MITLHLFRTYYPEGTNGLLAHAGKPVCQTIELPWRHNRRSVSCIPEGRYQLIRRMHFKHGDQLAISHVPNREAILIHPANFALHELQGCIAPVHRCTGPGQGAYSRKALQRLKNLVYPALATGQRVYLVITEQQLESRKADEILDESLNPTL</sequence>
<evidence type="ECO:0000313" key="2">
    <source>
        <dbReference type="EMBL" id="GAA4790913.1"/>
    </source>
</evidence>
<dbReference type="Pfam" id="PF18925">
    <property type="entry name" value="DUF5675"/>
    <property type="match status" value="1"/>
</dbReference>
<keyword evidence="3" id="KW-1185">Reference proteome</keyword>